<dbReference type="Proteomes" id="UP000546200">
    <property type="component" value="Unassembled WGS sequence"/>
</dbReference>
<protein>
    <submittedName>
        <fullName evidence="1">Uncharacterized protein</fullName>
    </submittedName>
</protein>
<evidence type="ECO:0000313" key="1">
    <source>
        <dbReference type="EMBL" id="MBB5717059.1"/>
    </source>
</evidence>
<gene>
    <name evidence="1" type="ORF">FHS94_003933</name>
</gene>
<proteinExistence type="predicted"/>
<keyword evidence="2" id="KW-1185">Reference proteome</keyword>
<reference evidence="1 2" key="1">
    <citation type="submission" date="2020-08" db="EMBL/GenBank/DDBJ databases">
        <title>Genomic Encyclopedia of Type Strains, Phase IV (KMG-IV): sequencing the most valuable type-strain genomes for metagenomic binning, comparative biology and taxonomic classification.</title>
        <authorList>
            <person name="Goeker M."/>
        </authorList>
    </citation>
    <scope>NUCLEOTIDE SEQUENCE [LARGE SCALE GENOMIC DNA]</scope>
    <source>
        <strain evidence="1 2">DSM 100044</strain>
    </source>
</reference>
<evidence type="ECO:0000313" key="2">
    <source>
        <dbReference type="Proteomes" id="UP000546200"/>
    </source>
</evidence>
<comment type="caution">
    <text evidence="1">The sequence shown here is derived from an EMBL/GenBank/DDBJ whole genome shotgun (WGS) entry which is preliminary data.</text>
</comment>
<dbReference type="EMBL" id="JACIJK010000022">
    <property type="protein sequence ID" value="MBB5717059.1"/>
    <property type="molecule type" value="Genomic_DNA"/>
</dbReference>
<dbReference type="AlphaFoldDB" id="A0A7W9BHH7"/>
<sequence>MDTFDRGEQSSRGAEVAQEMWAAMHPLAVDQQSGLRLSNCLVRPDEAVDWHLAEYLILWARQQGLSEQQIIEAFYSA</sequence>
<name>A0A7W9BHH7_9SPHN</name>
<accession>A0A7W9BHH7</accession>
<organism evidence="1 2">
    <name type="scientific">Sphingomonas aerophila</name>
    <dbReference type="NCBI Taxonomy" id="1344948"/>
    <lineage>
        <taxon>Bacteria</taxon>
        <taxon>Pseudomonadati</taxon>
        <taxon>Pseudomonadota</taxon>
        <taxon>Alphaproteobacteria</taxon>
        <taxon>Sphingomonadales</taxon>
        <taxon>Sphingomonadaceae</taxon>
        <taxon>Sphingomonas</taxon>
    </lineage>
</organism>